<keyword evidence="2" id="KW-0378">Hydrolase</keyword>
<dbReference type="CDD" id="cd03443">
    <property type="entry name" value="PaaI_thioesterase"/>
    <property type="match status" value="1"/>
</dbReference>
<reference evidence="4 5" key="1">
    <citation type="submission" date="2020-03" db="EMBL/GenBank/DDBJ databases">
        <title>Complete genome of Arcanobacterium buesumensis sp. nov. strain 2701.</title>
        <authorList>
            <person name="Borowiak M."/>
            <person name="Alssahen M."/>
            <person name="Laemmler C."/>
            <person name="Malorny B."/>
            <person name="Hassan A."/>
            <person name="Prenger-Berninghoff E."/>
            <person name="Ploetz M."/>
            <person name="Abdulmawjood A."/>
        </authorList>
    </citation>
    <scope>NUCLEOTIDE SEQUENCE [LARGE SCALE GENOMIC DNA]</scope>
    <source>
        <strain evidence="4 5">2701</strain>
    </source>
</reference>
<name>A0A6H2EKB3_9ACTO</name>
<evidence type="ECO:0000256" key="1">
    <source>
        <dbReference type="ARBA" id="ARBA00008324"/>
    </source>
</evidence>
<dbReference type="GO" id="GO:0005829">
    <property type="term" value="C:cytosol"/>
    <property type="evidence" value="ECO:0007669"/>
    <property type="project" value="TreeGrafter"/>
</dbReference>
<dbReference type="PANTHER" id="PTHR43240">
    <property type="entry name" value="1,4-DIHYDROXY-2-NAPHTHOYL-COA THIOESTERASE 1"/>
    <property type="match status" value="1"/>
</dbReference>
<dbReference type="SUPFAM" id="SSF54637">
    <property type="entry name" value="Thioesterase/thiol ester dehydrase-isomerase"/>
    <property type="match status" value="1"/>
</dbReference>
<dbReference type="AlphaFoldDB" id="A0A6H2EKB3"/>
<feature type="domain" description="Thioesterase" evidence="3">
    <location>
        <begin position="42"/>
        <end position="118"/>
    </location>
</feature>
<evidence type="ECO:0000259" key="3">
    <source>
        <dbReference type="Pfam" id="PF03061"/>
    </source>
</evidence>
<dbReference type="InterPro" id="IPR006683">
    <property type="entry name" value="Thioestr_dom"/>
</dbReference>
<gene>
    <name evidence="4" type="ORF">HC352_04325</name>
</gene>
<dbReference type="Pfam" id="PF03061">
    <property type="entry name" value="4HBT"/>
    <property type="match status" value="1"/>
</dbReference>
<dbReference type="EMBL" id="CP050804">
    <property type="protein sequence ID" value="QJC21806.1"/>
    <property type="molecule type" value="Genomic_DNA"/>
</dbReference>
<dbReference type="PANTHER" id="PTHR43240:SF5">
    <property type="entry name" value="1,4-DIHYDROXY-2-NAPHTHOYL-COA THIOESTERASE 1"/>
    <property type="match status" value="1"/>
</dbReference>
<evidence type="ECO:0000256" key="2">
    <source>
        <dbReference type="ARBA" id="ARBA00022801"/>
    </source>
</evidence>
<dbReference type="Gene3D" id="3.10.129.10">
    <property type="entry name" value="Hotdog Thioesterase"/>
    <property type="match status" value="1"/>
</dbReference>
<dbReference type="KEGG" id="arca:HC352_04325"/>
<dbReference type="GO" id="GO:0061522">
    <property type="term" value="F:1,4-dihydroxy-2-naphthoyl-CoA thioesterase activity"/>
    <property type="evidence" value="ECO:0007669"/>
    <property type="project" value="TreeGrafter"/>
</dbReference>
<dbReference type="InterPro" id="IPR003736">
    <property type="entry name" value="PAAI_dom"/>
</dbReference>
<dbReference type="InterPro" id="IPR029069">
    <property type="entry name" value="HotDog_dom_sf"/>
</dbReference>
<dbReference type="RefSeq" id="WP_168917746.1">
    <property type="nucleotide sequence ID" value="NZ_CP050804.1"/>
</dbReference>
<dbReference type="Proteomes" id="UP000502298">
    <property type="component" value="Chromosome"/>
</dbReference>
<keyword evidence="5" id="KW-1185">Reference proteome</keyword>
<comment type="similarity">
    <text evidence="1">Belongs to the thioesterase PaaI family.</text>
</comment>
<protein>
    <submittedName>
        <fullName evidence="4">PaaI family thioesterase</fullName>
    </submittedName>
</protein>
<sequence length="133" mass="13880">MSTSITDINDGELASRLGAKIEVANMQHVIETIPVAGNTQPFGVLHGGANAFLVEDAASRLAQLHAPEGRFAVGTELNISQLAPNTTELARARATVIRVSHGSCVACVEISDAQGTLTATGRMTCVFIRPPGQ</sequence>
<proteinExistence type="inferred from homology"/>
<accession>A0A6H2EKB3</accession>
<dbReference type="NCBIfam" id="TIGR00369">
    <property type="entry name" value="unchar_dom_1"/>
    <property type="match status" value="1"/>
</dbReference>
<evidence type="ECO:0000313" key="5">
    <source>
        <dbReference type="Proteomes" id="UP000502298"/>
    </source>
</evidence>
<evidence type="ECO:0000313" key="4">
    <source>
        <dbReference type="EMBL" id="QJC21806.1"/>
    </source>
</evidence>
<organism evidence="4 5">
    <name type="scientific">Arcanobacterium buesumense</name>
    <dbReference type="NCBI Taxonomy" id="2722751"/>
    <lineage>
        <taxon>Bacteria</taxon>
        <taxon>Bacillati</taxon>
        <taxon>Actinomycetota</taxon>
        <taxon>Actinomycetes</taxon>
        <taxon>Actinomycetales</taxon>
        <taxon>Actinomycetaceae</taxon>
        <taxon>Arcanobacterium</taxon>
    </lineage>
</organism>